<keyword evidence="3" id="KW-1185">Reference proteome</keyword>
<evidence type="ECO:0000313" key="2">
    <source>
        <dbReference type="EMBL" id="APC46408.1"/>
    </source>
</evidence>
<evidence type="ECO:0000313" key="3">
    <source>
        <dbReference type="Proteomes" id="UP000224898"/>
    </source>
</evidence>
<evidence type="ECO:0000256" key="1">
    <source>
        <dbReference type="SAM" id="MobiDB-lite"/>
    </source>
</evidence>
<dbReference type="RefSeq" id="YP_009831871.1">
    <property type="nucleotide sequence ID" value="NC_048650.1"/>
</dbReference>
<organism evidence="2 3">
    <name type="scientific">Streptomyces phage BRock</name>
    <dbReference type="NCBI Taxonomy" id="1913591"/>
    <lineage>
        <taxon>Viruses</taxon>
        <taxon>Duplodnaviria</taxon>
        <taxon>Heunggongvirae</taxon>
        <taxon>Uroviricota</taxon>
        <taxon>Caudoviricetes</taxon>
        <taxon>Borockvirus</taxon>
        <taxon>Borockvirus brock</taxon>
    </lineage>
</organism>
<reference evidence="2 3" key="1">
    <citation type="submission" date="2016-09" db="EMBL/GenBank/DDBJ databases">
        <title>Complete Genome Sequence of Streptomyces 5a phage BRock.</title>
        <authorList>
            <person name="Crossman A."/>
            <person name="Baron S."/>
            <person name="Jamdagni P."/>
            <person name="Khatri P."/>
            <person name="Sharma D."/>
            <person name="Pandey M."/>
            <person name="Goyal S."/>
            <person name="Kumar S."/>
            <person name="Phogat A."/>
            <person name="Chawla G."/>
            <person name="Pasricha M."/>
            <person name="Gupta K."/>
            <person name="Bazzad D."/>
            <person name="Aggarwal V."/>
            <person name="Poughat A."/>
            <person name="Singh K."/>
            <person name="Rana P."/>
            <person name="Gautam R."/>
            <person name="Sharma V."/>
            <person name="Tyagi D."/>
            <person name="Shahi A."/>
            <person name="Jangra N."/>
            <person name="Malik M."/>
            <person name="Sidhu P.K."/>
            <person name="Malik S."/>
            <person name="Ghalyan Y."/>
            <person name="Sharma S.S."/>
            <person name="Malik A."/>
            <person name="Chuttani R."/>
            <person name="Bamal N."/>
            <person name="Bhadula D."/>
            <person name="Batra A."/>
            <person name="Temple L."/>
            <person name="Nehra K."/>
        </authorList>
    </citation>
    <scope>NUCLEOTIDE SEQUENCE [LARGE SCALE GENOMIC DNA]</scope>
</reference>
<dbReference type="EMBL" id="KX925554">
    <property type="protein sequence ID" value="APC46408.1"/>
    <property type="molecule type" value="Genomic_DNA"/>
</dbReference>
<sequence>MATARTRAGDLTGRTTEKLQKEHAAELKERAKEIALMADVEAEENATPVDYTNGPSPKNVGLEVAEEVELREPTRTITVNTTLESMTFGAGNHYTFEEGRKYTVPSELADHLREKGLLWEGSYR</sequence>
<proteinExistence type="predicted"/>
<dbReference type="GeneID" id="55601560"/>
<dbReference type="KEGG" id="vg:55601560"/>
<protein>
    <submittedName>
        <fullName evidence="2">Uncharacterized protein</fullName>
    </submittedName>
</protein>
<name>A0A1J0GW55_9CAUD</name>
<feature type="region of interest" description="Disordered" evidence="1">
    <location>
        <begin position="1"/>
        <end position="20"/>
    </location>
</feature>
<accession>A0A1J0GW55</accession>
<dbReference type="Proteomes" id="UP000224898">
    <property type="component" value="Segment"/>
</dbReference>